<evidence type="ECO:0000313" key="1">
    <source>
        <dbReference type="EMBL" id="CAG8604170.1"/>
    </source>
</evidence>
<comment type="caution">
    <text evidence="1">The sequence shown here is derived from an EMBL/GenBank/DDBJ whole genome shotgun (WGS) entry which is preliminary data.</text>
</comment>
<protein>
    <submittedName>
        <fullName evidence="1">7648_t:CDS:1</fullName>
    </submittedName>
</protein>
<feature type="non-terminal residue" evidence="1">
    <location>
        <position position="1"/>
    </location>
</feature>
<dbReference type="Proteomes" id="UP000789525">
    <property type="component" value="Unassembled WGS sequence"/>
</dbReference>
<accession>A0ACA9MR75</accession>
<name>A0ACA9MR75_9GLOM</name>
<gene>
    <name evidence="1" type="ORF">ACOLOM_LOCUS6786</name>
</gene>
<evidence type="ECO:0000313" key="2">
    <source>
        <dbReference type="Proteomes" id="UP000789525"/>
    </source>
</evidence>
<dbReference type="EMBL" id="CAJVPT010014432">
    <property type="protein sequence ID" value="CAG8604170.1"/>
    <property type="molecule type" value="Genomic_DNA"/>
</dbReference>
<proteinExistence type="predicted"/>
<keyword evidence="2" id="KW-1185">Reference proteome</keyword>
<reference evidence="1" key="1">
    <citation type="submission" date="2021-06" db="EMBL/GenBank/DDBJ databases">
        <authorList>
            <person name="Kallberg Y."/>
            <person name="Tangrot J."/>
            <person name="Rosling A."/>
        </authorList>
    </citation>
    <scope>NUCLEOTIDE SEQUENCE</scope>
    <source>
        <strain evidence="1">CL356</strain>
    </source>
</reference>
<organism evidence="1 2">
    <name type="scientific">Acaulospora colombiana</name>
    <dbReference type="NCBI Taxonomy" id="27376"/>
    <lineage>
        <taxon>Eukaryota</taxon>
        <taxon>Fungi</taxon>
        <taxon>Fungi incertae sedis</taxon>
        <taxon>Mucoromycota</taxon>
        <taxon>Glomeromycotina</taxon>
        <taxon>Glomeromycetes</taxon>
        <taxon>Diversisporales</taxon>
        <taxon>Acaulosporaceae</taxon>
        <taxon>Acaulospora</taxon>
    </lineage>
</organism>
<sequence>TGIIHGDIKADNCLLRLEPTFEWDSRYDPSGAHGWSKKGIKLIDFGCAVDVTKFSPDMRFIADWKTDDQDCVEMREGRPWKWQADYYGLAGVIHCMLHNEYMQITPVRVDDDSFSSGVSSISTKKYRPIQSFKRYWQSDLWRKLFDMLLNPTMVRSDSRLPITQELNDIRREFEEYLVSNSNRAGKNLKELLYKLEISGEHVTGYRYVEIQSLCPQMETVGEALVVVIQNFIGESDVAQNLTGKRVFWLSHSKNRKILAKGKYFDRR</sequence>